<evidence type="ECO:0000313" key="1">
    <source>
        <dbReference type="EMBL" id="PVH28614.1"/>
    </source>
</evidence>
<dbReference type="InterPro" id="IPR036412">
    <property type="entry name" value="HAD-like_sf"/>
</dbReference>
<protein>
    <submittedName>
        <fullName evidence="1">HAD family hydrolase</fullName>
    </submittedName>
</protein>
<dbReference type="InterPro" id="IPR006357">
    <property type="entry name" value="HAD-SF_hydro_IIA"/>
</dbReference>
<gene>
    <name evidence="1" type="ORF">DDE20_10460</name>
</gene>
<sequence>MIRPDVRWAFARYRAIDHHLPRAEGFPKAPEVLPDLGAITERYEGFILDAFGVLNVGGTVIATAVERIAQIRAAGKRLVVLTNGASQPREVALAKYHRWGFDFTADEVIASRDLAAAHLAAHPLTQGGVWAAIGPKGAPLADLPGDVRAIDDDLLRAADGFLFLGSEGWTAARQAALVAALQERPRPVICANPDVIAPRETGFTWEPGHFAADLPAPVTFFGKPFGGALQAALTRLELPAEQAVMVGDSLHTDILGGRAAGCGTALVAGHGFFAGHDPMPFIRATGLVPDVIASVT</sequence>
<keyword evidence="2" id="KW-1185">Reference proteome</keyword>
<evidence type="ECO:0000313" key="2">
    <source>
        <dbReference type="Proteomes" id="UP000245911"/>
    </source>
</evidence>
<name>A0A2T8HT39_9RHOB</name>
<dbReference type="GO" id="GO:0016791">
    <property type="term" value="F:phosphatase activity"/>
    <property type="evidence" value="ECO:0007669"/>
    <property type="project" value="TreeGrafter"/>
</dbReference>
<dbReference type="Proteomes" id="UP000245911">
    <property type="component" value="Unassembled WGS sequence"/>
</dbReference>
<accession>A0A2T8HT39</accession>
<dbReference type="OrthoDB" id="148966at2"/>
<dbReference type="AlphaFoldDB" id="A0A2T8HT39"/>
<dbReference type="InterPro" id="IPR023214">
    <property type="entry name" value="HAD_sf"/>
</dbReference>
<reference evidence="1 2" key="1">
    <citation type="submission" date="2018-04" db="EMBL/GenBank/DDBJ databases">
        <title>Pararhodobacter oceanense sp. nov., isolated from marine intertidal sediment.</title>
        <authorList>
            <person name="Wang X.-L."/>
            <person name="Du Z.-J."/>
        </authorList>
    </citation>
    <scope>NUCLEOTIDE SEQUENCE [LARGE SCALE GENOMIC DNA]</scope>
    <source>
        <strain evidence="1 2">AM505</strain>
    </source>
</reference>
<keyword evidence="1" id="KW-0378">Hydrolase</keyword>
<dbReference type="Pfam" id="PF13242">
    <property type="entry name" value="Hydrolase_like"/>
    <property type="match status" value="1"/>
</dbReference>
<dbReference type="Gene3D" id="3.40.50.1000">
    <property type="entry name" value="HAD superfamily/HAD-like"/>
    <property type="match status" value="2"/>
</dbReference>
<dbReference type="PANTHER" id="PTHR19288">
    <property type="entry name" value="4-NITROPHENYLPHOSPHATASE-RELATED"/>
    <property type="match status" value="1"/>
</dbReference>
<dbReference type="PANTHER" id="PTHR19288:SF90">
    <property type="entry name" value="OS08G0542600 PROTEIN"/>
    <property type="match status" value="1"/>
</dbReference>
<organism evidence="1 2">
    <name type="scientific">Pararhodobacter oceanensis</name>
    <dbReference type="NCBI Taxonomy" id="2172121"/>
    <lineage>
        <taxon>Bacteria</taxon>
        <taxon>Pseudomonadati</taxon>
        <taxon>Pseudomonadota</taxon>
        <taxon>Alphaproteobacteria</taxon>
        <taxon>Rhodobacterales</taxon>
        <taxon>Paracoccaceae</taxon>
        <taxon>Pararhodobacter</taxon>
    </lineage>
</organism>
<dbReference type="EMBL" id="QDKM01000004">
    <property type="protein sequence ID" value="PVH28614.1"/>
    <property type="molecule type" value="Genomic_DNA"/>
</dbReference>
<dbReference type="RefSeq" id="WP_116558449.1">
    <property type="nucleotide sequence ID" value="NZ_QDKM01000004.1"/>
</dbReference>
<dbReference type="SUPFAM" id="SSF56784">
    <property type="entry name" value="HAD-like"/>
    <property type="match status" value="1"/>
</dbReference>
<dbReference type="Pfam" id="PF13344">
    <property type="entry name" value="Hydrolase_6"/>
    <property type="match status" value="1"/>
</dbReference>
<dbReference type="GO" id="GO:0005737">
    <property type="term" value="C:cytoplasm"/>
    <property type="evidence" value="ECO:0007669"/>
    <property type="project" value="TreeGrafter"/>
</dbReference>
<proteinExistence type="predicted"/>
<comment type="caution">
    <text evidence="1">The sequence shown here is derived from an EMBL/GenBank/DDBJ whole genome shotgun (WGS) entry which is preliminary data.</text>
</comment>